<dbReference type="Gene3D" id="2.60.120.200">
    <property type="match status" value="1"/>
</dbReference>
<dbReference type="InterPro" id="IPR013320">
    <property type="entry name" value="ConA-like_dom_sf"/>
</dbReference>
<dbReference type="PROSITE" id="PS51762">
    <property type="entry name" value="GH16_2"/>
    <property type="match status" value="1"/>
</dbReference>
<dbReference type="InterPro" id="IPR000757">
    <property type="entry name" value="Beta-glucanase-like"/>
</dbReference>
<keyword evidence="4" id="KW-1185">Reference proteome</keyword>
<dbReference type="PANTHER" id="PTHR10963">
    <property type="entry name" value="GLYCOSYL HYDROLASE-RELATED"/>
    <property type="match status" value="1"/>
</dbReference>
<name>A0ABS7Y1H1_9FLAO</name>
<dbReference type="PANTHER" id="PTHR10963:SF55">
    <property type="entry name" value="GLYCOSIDE HYDROLASE FAMILY 16 PROTEIN"/>
    <property type="match status" value="1"/>
</dbReference>
<gene>
    <name evidence="3" type="ORF">LBV24_08160</name>
</gene>
<dbReference type="RefSeq" id="WP_224478151.1">
    <property type="nucleotide sequence ID" value="NZ_JAIUJS010000003.1"/>
</dbReference>
<evidence type="ECO:0000313" key="4">
    <source>
        <dbReference type="Proteomes" id="UP001198402"/>
    </source>
</evidence>
<evidence type="ECO:0000259" key="2">
    <source>
        <dbReference type="PROSITE" id="PS51762"/>
    </source>
</evidence>
<sequence length="290" mass="33282">MNQLFKNIATILIIPLIFFTCKENTKEKIVSTKELIETELKNDEWNLVWSDEFNSDTIDSSNWNLQVLKAGQFNNEWQRYTDSNENAFIENGSLVIKAVHETDIHGMDQYSSARLNTANKQSWKYGKIEARIKLPKGKGIWPAFWMLGANIDENGGDTPWPQCGEIDILELYGTKDNAIVEANLHYADQSNSHAMMGAKSYKLDKGIFADDFHIFALEWDDKNIKWLVDGYQYAITSIADAERSEFHKEFFILLNLAVGGTYAGRPDTSTPFPQFMYVDWVKVYQKDQSS</sequence>
<dbReference type="GO" id="GO:0016787">
    <property type="term" value="F:hydrolase activity"/>
    <property type="evidence" value="ECO:0007669"/>
    <property type="project" value="UniProtKB-KW"/>
</dbReference>
<dbReference type="CDD" id="cd08023">
    <property type="entry name" value="GH16_laminarinase_like"/>
    <property type="match status" value="1"/>
</dbReference>
<dbReference type="EMBL" id="JAIUJS010000003">
    <property type="protein sequence ID" value="MCA0153185.1"/>
    <property type="molecule type" value="Genomic_DNA"/>
</dbReference>
<comment type="similarity">
    <text evidence="1">Belongs to the glycosyl hydrolase 16 family.</text>
</comment>
<dbReference type="SUPFAM" id="SSF49899">
    <property type="entry name" value="Concanavalin A-like lectins/glucanases"/>
    <property type="match status" value="1"/>
</dbReference>
<comment type="caution">
    <text evidence="3">The sequence shown here is derived from an EMBL/GenBank/DDBJ whole genome shotgun (WGS) entry which is preliminary data.</text>
</comment>
<proteinExistence type="inferred from homology"/>
<organism evidence="3 4">
    <name type="scientific">Winogradskyella vincentii</name>
    <dbReference type="NCBI Taxonomy" id="2877122"/>
    <lineage>
        <taxon>Bacteria</taxon>
        <taxon>Pseudomonadati</taxon>
        <taxon>Bacteroidota</taxon>
        <taxon>Flavobacteriia</taxon>
        <taxon>Flavobacteriales</taxon>
        <taxon>Flavobacteriaceae</taxon>
        <taxon>Winogradskyella</taxon>
    </lineage>
</organism>
<evidence type="ECO:0000313" key="3">
    <source>
        <dbReference type="EMBL" id="MCA0153185.1"/>
    </source>
</evidence>
<dbReference type="InterPro" id="IPR050546">
    <property type="entry name" value="Glycosyl_Hydrlase_16"/>
</dbReference>
<protein>
    <submittedName>
        <fullName evidence="3">Glycoside hydrolase family 16 protein</fullName>
    </submittedName>
</protein>
<accession>A0ABS7Y1H1</accession>
<dbReference type="Proteomes" id="UP001198402">
    <property type="component" value="Unassembled WGS sequence"/>
</dbReference>
<keyword evidence="3" id="KW-0378">Hydrolase</keyword>
<feature type="domain" description="GH16" evidence="2">
    <location>
        <begin position="51"/>
        <end position="289"/>
    </location>
</feature>
<reference evidence="4" key="1">
    <citation type="submission" date="2023-07" db="EMBL/GenBank/DDBJ databases">
        <authorList>
            <person name="Yue Y."/>
        </authorList>
    </citation>
    <scope>NUCLEOTIDE SEQUENCE [LARGE SCALE GENOMIC DNA]</scope>
    <source>
        <strain evidence="4">2Y89</strain>
    </source>
</reference>
<evidence type="ECO:0000256" key="1">
    <source>
        <dbReference type="ARBA" id="ARBA00006865"/>
    </source>
</evidence>
<dbReference type="Pfam" id="PF00722">
    <property type="entry name" value="Glyco_hydro_16"/>
    <property type="match status" value="1"/>
</dbReference>